<dbReference type="RefSeq" id="WP_113808127.1">
    <property type="nucleotide sequence ID" value="NZ_QOCW01000032.1"/>
</dbReference>
<dbReference type="InterPro" id="IPR019700">
    <property type="entry name" value="Sigma-G_inhibitor_Gin"/>
</dbReference>
<gene>
    <name evidence="1" type="ORF">DS031_20850</name>
</gene>
<dbReference type="EMBL" id="QOCW01000032">
    <property type="protein sequence ID" value="RBW67617.1"/>
    <property type="molecule type" value="Genomic_DNA"/>
</dbReference>
<sequence>MRSLLQTEKTCLICEEKKEKGIHIFNQFICEPCEREMIATETSDQHYHYYLKQLGKLKLSLRSS</sequence>
<reference evidence="1 2" key="1">
    <citation type="submission" date="2018-07" db="EMBL/GenBank/DDBJ databases">
        <title>Lottiidibacillus patelloidae gen. nov., sp. nov., isolated from the intestinal tract of a marine limpet and the reclassification of B. taeanensis BH030017T, B. algicola KMM 3737T and B. hwajinpoensis SW-72T as genus Lottiidibacillus.</title>
        <authorList>
            <person name="Liu R."/>
            <person name="Huang Z."/>
        </authorList>
    </citation>
    <scope>NUCLEOTIDE SEQUENCE [LARGE SCALE GENOMIC DNA]</scope>
    <source>
        <strain evidence="1 2">BH030017</strain>
    </source>
</reference>
<dbReference type="Pfam" id="PF10764">
    <property type="entry name" value="Gin"/>
    <property type="match status" value="1"/>
</dbReference>
<name>A0A366XNY2_9BACI</name>
<dbReference type="Proteomes" id="UP000253314">
    <property type="component" value="Unassembled WGS sequence"/>
</dbReference>
<dbReference type="GO" id="GO:0016874">
    <property type="term" value="F:ligase activity"/>
    <property type="evidence" value="ECO:0007669"/>
    <property type="project" value="UniProtKB-KW"/>
</dbReference>
<protein>
    <submittedName>
        <fullName evidence="1">Carnitine--CoA ligase</fullName>
    </submittedName>
</protein>
<organism evidence="1 2">
    <name type="scientific">Bacillus taeanensis</name>
    <dbReference type="NCBI Taxonomy" id="273032"/>
    <lineage>
        <taxon>Bacteria</taxon>
        <taxon>Bacillati</taxon>
        <taxon>Bacillota</taxon>
        <taxon>Bacilli</taxon>
        <taxon>Bacillales</taxon>
        <taxon>Bacillaceae</taxon>
        <taxon>Bacillus</taxon>
    </lineage>
</organism>
<dbReference type="AlphaFoldDB" id="A0A366XNY2"/>
<dbReference type="OrthoDB" id="2886653at2"/>
<comment type="caution">
    <text evidence="1">The sequence shown here is derived from an EMBL/GenBank/DDBJ whole genome shotgun (WGS) entry which is preliminary data.</text>
</comment>
<proteinExistence type="predicted"/>
<evidence type="ECO:0000313" key="1">
    <source>
        <dbReference type="EMBL" id="RBW67617.1"/>
    </source>
</evidence>
<keyword evidence="1" id="KW-0436">Ligase</keyword>
<keyword evidence="2" id="KW-1185">Reference proteome</keyword>
<accession>A0A366XNY2</accession>
<evidence type="ECO:0000313" key="2">
    <source>
        <dbReference type="Proteomes" id="UP000253314"/>
    </source>
</evidence>